<dbReference type="Proteomes" id="UP000790787">
    <property type="component" value="Chromosome 24"/>
</dbReference>
<dbReference type="InterPro" id="IPR001005">
    <property type="entry name" value="SANT/Myb"/>
</dbReference>
<dbReference type="InterPro" id="IPR017930">
    <property type="entry name" value="Myb_dom"/>
</dbReference>
<dbReference type="KEGG" id="nta:107809695"/>
<dbReference type="GeneID" id="107809695"/>
<dbReference type="Gene3D" id="1.10.10.60">
    <property type="entry name" value="Homeodomain-like"/>
    <property type="match status" value="1"/>
</dbReference>
<dbReference type="OMA" id="HDRFLEC"/>
<dbReference type="OrthoDB" id="551907at2759"/>
<evidence type="ECO:0000256" key="7">
    <source>
        <dbReference type="SAM" id="MobiDB-lite"/>
    </source>
</evidence>
<dbReference type="Pfam" id="PF14379">
    <property type="entry name" value="Myb_CC_LHEQLE"/>
    <property type="match status" value="1"/>
</dbReference>
<dbReference type="InterPro" id="IPR009057">
    <property type="entry name" value="Homeodomain-like_sf"/>
</dbReference>
<sequence length="437" mass="50228">MSIQRFFTQDRAHQTNEFSSDYTLEFPKISAQDLVAQQQYSSHMGFCFQPEKGRQQQHQQTCNLPIATASSNTIISFFGSPTSAFFATERCLGLTQYDNQDNTSQHMINNNDLNQDHTSQLMIDNYDLNQDNTSQLINNYDIQLSSYDPQQSRNGFLTDSIAQPEPDFQHNISLSSFIRPEFSTSQPLRRQYSFADVSEKERMLHLKNELLGEFDPSYRRHPSIPFDGNQNYSISHDFCGCPLENMRQQCASPSLTSHNSASSGVSNKHSKTRIRWSEDLHERFLECVNRLGGADKATPKQILNLMDLEGLTLDHVKSHLQKYRNAKHIPESTETGKSEKRNSPDNVTEIDNKTGIEIKEALKMQLEVQRCLHEQLETQRTLQMRIEEQAKKLKMIFDQQQKTNRVLLERQNSNISSLADPSTAHDDVEILVVEELE</sequence>
<dbReference type="FunFam" id="1.10.10.60:FF:000002">
    <property type="entry name" value="Myb family transcription factor"/>
    <property type="match status" value="1"/>
</dbReference>
<dbReference type="PANTHER" id="PTHR31499:SF85">
    <property type="entry name" value="TRANSCRIPTION FACTOR MYB-RELATED FAMILY"/>
    <property type="match status" value="1"/>
</dbReference>
<gene>
    <name evidence="10" type="primary">LOC107809695</name>
</gene>
<comment type="subcellular location">
    <subcellularLocation>
        <location evidence="1">Nucleus</location>
    </subcellularLocation>
</comment>
<dbReference type="GO" id="GO:0000976">
    <property type="term" value="F:transcription cis-regulatory region binding"/>
    <property type="evidence" value="ECO:0007669"/>
    <property type="project" value="UniProtKB-ARBA"/>
</dbReference>
<evidence type="ECO:0000256" key="4">
    <source>
        <dbReference type="ARBA" id="ARBA00023054"/>
    </source>
</evidence>
<evidence type="ECO:0000256" key="3">
    <source>
        <dbReference type="ARBA" id="ARBA00023015"/>
    </source>
</evidence>
<keyword evidence="9" id="KW-1185">Reference proteome</keyword>
<dbReference type="GO" id="GO:0010597">
    <property type="term" value="P:green leaf volatile biosynthetic process"/>
    <property type="evidence" value="ECO:0007669"/>
    <property type="project" value="UniProtKB-ARBA"/>
</dbReference>
<evidence type="ECO:0000256" key="6">
    <source>
        <dbReference type="ARBA" id="ARBA00023242"/>
    </source>
</evidence>
<evidence type="ECO:0000256" key="1">
    <source>
        <dbReference type="ARBA" id="ARBA00004123"/>
    </source>
</evidence>
<keyword evidence="5" id="KW-0804">Transcription</keyword>
<dbReference type="InterPro" id="IPR006447">
    <property type="entry name" value="Myb_dom_plants"/>
</dbReference>
<proteinExistence type="inferred from homology"/>
<comment type="similarity">
    <text evidence="2">Belongs to the MYB-CC family.</text>
</comment>
<dbReference type="RefSeq" id="XP_016489841.1">
    <property type="nucleotide sequence ID" value="XM_016634355.1"/>
</dbReference>
<dbReference type="InterPro" id="IPR025756">
    <property type="entry name" value="Myb_CC_LHEQLE"/>
</dbReference>
<feature type="region of interest" description="Disordered" evidence="7">
    <location>
        <begin position="252"/>
        <end position="271"/>
    </location>
</feature>
<organism evidence="9 10">
    <name type="scientific">Nicotiana tabacum</name>
    <name type="common">Common tobacco</name>
    <dbReference type="NCBI Taxonomy" id="4097"/>
    <lineage>
        <taxon>Eukaryota</taxon>
        <taxon>Viridiplantae</taxon>
        <taxon>Streptophyta</taxon>
        <taxon>Embryophyta</taxon>
        <taxon>Tracheophyta</taxon>
        <taxon>Spermatophyta</taxon>
        <taxon>Magnoliopsida</taxon>
        <taxon>eudicotyledons</taxon>
        <taxon>Gunneridae</taxon>
        <taxon>Pentapetalae</taxon>
        <taxon>asterids</taxon>
        <taxon>lamiids</taxon>
        <taxon>Solanales</taxon>
        <taxon>Solanaceae</taxon>
        <taxon>Nicotianoideae</taxon>
        <taxon>Nicotianeae</taxon>
        <taxon>Nicotiana</taxon>
    </lineage>
</organism>
<feature type="region of interest" description="Disordered" evidence="7">
    <location>
        <begin position="325"/>
        <end position="349"/>
    </location>
</feature>
<keyword evidence="6" id="KW-0539">Nucleus</keyword>
<dbReference type="NCBIfam" id="TIGR01557">
    <property type="entry name" value="myb_SHAQKYF"/>
    <property type="match status" value="1"/>
</dbReference>
<dbReference type="RefSeq" id="XP_016489841.1">
    <property type="nucleotide sequence ID" value="XM_016634355.2"/>
</dbReference>
<dbReference type="InterPro" id="IPR046955">
    <property type="entry name" value="PHR1-like"/>
</dbReference>
<feature type="compositionally biased region" description="Polar residues" evidence="7">
    <location>
        <begin position="252"/>
        <end position="267"/>
    </location>
</feature>
<dbReference type="AlphaFoldDB" id="A0A1S4BLS8"/>
<dbReference type="GO" id="GO:0005634">
    <property type="term" value="C:nucleus"/>
    <property type="evidence" value="ECO:0007669"/>
    <property type="project" value="UniProtKB-SubCell"/>
</dbReference>
<reference evidence="9" key="1">
    <citation type="journal article" date="2014" name="Nat. Commun.">
        <title>The tobacco genome sequence and its comparison with those of tomato and potato.</title>
        <authorList>
            <person name="Sierro N."/>
            <person name="Battey J.N."/>
            <person name="Ouadi S."/>
            <person name="Bakaher N."/>
            <person name="Bovet L."/>
            <person name="Willig A."/>
            <person name="Goepfert S."/>
            <person name="Peitsch M.C."/>
            <person name="Ivanov N.V."/>
        </authorList>
    </citation>
    <scope>NUCLEOTIDE SEQUENCE [LARGE SCALE GENOMIC DNA]</scope>
</reference>
<dbReference type="PROSITE" id="PS51294">
    <property type="entry name" value="HTH_MYB"/>
    <property type="match status" value="1"/>
</dbReference>
<dbReference type="PaxDb" id="4097-A0A1S4BLS8"/>
<dbReference type="SMR" id="A0A1S4BLS8"/>
<evidence type="ECO:0000313" key="10">
    <source>
        <dbReference type="RefSeq" id="XP_016489841.1"/>
    </source>
</evidence>
<evidence type="ECO:0000256" key="2">
    <source>
        <dbReference type="ARBA" id="ARBA00006783"/>
    </source>
</evidence>
<feature type="compositionally biased region" description="Basic and acidic residues" evidence="7">
    <location>
        <begin position="328"/>
        <end position="343"/>
    </location>
</feature>
<keyword evidence="3" id="KW-0805">Transcription regulation</keyword>
<feature type="domain" description="HTH myb-type" evidence="8">
    <location>
        <begin position="268"/>
        <end position="328"/>
    </location>
</feature>
<evidence type="ECO:0000313" key="9">
    <source>
        <dbReference type="Proteomes" id="UP000790787"/>
    </source>
</evidence>
<accession>A0A1S4BLS8</accession>
<dbReference type="PANTHER" id="PTHR31499">
    <property type="entry name" value="MYB FAMILY TRANSCRIPTION FACTOR PHL11"/>
    <property type="match status" value="1"/>
</dbReference>
<evidence type="ECO:0000259" key="8">
    <source>
        <dbReference type="PROSITE" id="PS51294"/>
    </source>
</evidence>
<dbReference type="STRING" id="4097.A0A1S4BLS8"/>
<name>A0A1S4BLS8_TOBAC</name>
<keyword evidence="4" id="KW-0175">Coiled coil</keyword>
<reference evidence="10" key="2">
    <citation type="submission" date="2025-08" db="UniProtKB">
        <authorList>
            <consortium name="RefSeq"/>
        </authorList>
    </citation>
    <scope>IDENTIFICATION</scope>
    <source>
        <tissue evidence="10">Leaf</tissue>
    </source>
</reference>
<dbReference type="GO" id="GO:0003700">
    <property type="term" value="F:DNA-binding transcription factor activity"/>
    <property type="evidence" value="ECO:0007669"/>
    <property type="project" value="InterPro"/>
</dbReference>
<dbReference type="SUPFAM" id="SSF46689">
    <property type="entry name" value="Homeodomain-like"/>
    <property type="match status" value="1"/>
</dbReference>
<protein>
    <submittedName>
        <fullName evidence="10">Uncharacterized protein LOC107809695 isoform X1</fullName>
    </submittedName>
    <submittedName>
        <fullName evidence="10">Uncharacterized protein isoform X1</fullName>
    </submittedName>
</protein>
<evidence type="ECO:0000256" key="5">
    <source>
        <dbReference type="ARBA" id="ARBA00023163"/>
    </source>
</evidence>
<dbReference type="Pfam" id="PF00249">
    <property type="entry name" value="Myb_DNA-binding"/>
    <property type="match status" value="1"/>
</dbReference>